<accession>A0A1S7SBN9</accession>
<dbReference type="EMBL" id="FBWC01000037">
    <property type="protein sequence ID" value="CUX66113.1"/>
    <property type="molecule type" value="Genomic_DNA"/>
</dbReference>
<dbReference type="GO" id="GO:0016787">
    <property type="term" value="F:hydrolase activity"/>
    <property type="evidence" value="ECO:0007669"/>
    <property type="project" value="UniProtKB-KW"/>
</dbReference>
<keyword evidence="1" id="KW-0378">Hydrolase</keyword>
<organism evidence="1 2">
    <name type="scientific">Agrobacterium tumefaciens str. Kerr 14</name>
    <dbReference type="NCBI Taxonomy" id="1183424"/>
    <lineage>
        <taxon>Bacteria</taxon>
        <taxon>Pseudomonadati</taxon>
        <taxon>Pseudomonadota</taxon>
        <taxon>Alphaproteobacteria</taxon>
        <taxon>Hyphomicrobiales</taxon>
        <taxon>Rhizobiaceae</taxon>
        <taxon>Rhizobium/Agrobacterium group</taxon>
        <taxon>Agrobacterium</taxon>
        <taxon>Agrobacterium tumefaciens complex</taxon>
    </lineage>
</organism>
<sequence>MAMRKHLYPLCCRCLRDNLSFVMAVGGAGGSIGIRLTSLDHDVAAIISVPDQQHGALVLVGRSYWGIKPSRAGFLLVDRAKFAADFGANLPEDEAEFMAGSQTPVAVAAMPSR</sequence>
<protein>
    <submittedName>
        <fullName evidence="1">Hydrolase protein</fullName>
    </submittedName>
</protein>
<reference evidence="1 2" key="1">
    <citation type="submission" date="2016-01" db="EMBL/GenBank/DDBJ databases">
        <authorList>
            <person name="Oliw E.H."/>
        </authorList>
    </citation>
    <scope>NUCLEOTIDE SEQUENCE [LARGE SCALE GENOMIC DNA]</scope>
    <source>
        <strain evidence="1 2">Kerr 14</strain>
    </source>
</reference>
<name>A0A1S7SBN9_AGRTU</name>
<dbReference type="AlphaFoldDB" id="A0A1S7SBN9"/>
<evidence type="ECO:0000313" key="2">
    <source>
        <dbReference type="Proteomes" id="UP000191897"/>
    </source>
</evidence>
<proteinExistence type="predicted"/>
<gene>
    <name evidence="1" type="ORF">AGR4C_pa60070</name>
</gene>
<evidence type="ECO:0000313" key="1">
    <source>
        <dbReference type="EMBL" id="CUX66113.1"/>
    </source>
</evidence>
<dbReference type="Proteomes" id="UP000191897">
    <property type="component" value="Unassembled WGS sequence"/>
</dbReference>